<dbReference type="EMBL" id="AKAU01000282">
    <property type="protein sequence ID" value="EIM94306.1"/>
    <property type="molecule type" value="Genomic_DNA"/>
</dbReference>
<keyword evidence="2" id="KW-1185">Reference proteome</keyword>
<name>A0ABN0F6P8_9BURK</name>
<protein>
    <submittedName>
        <fullName evidence="1">Uncharacterized protein</fullName>
    </submittedName>
</protein>
<reference evidence="1 2" key="1">
    <citation type="journal article" date="2012" name="J. Bacteriol.">
        <title>Draft Genome Sequence of the Soil Bacterium Burkholderia terrae Strain BS001, Which Interacts with Fungal Surface Structures.</title>
        <authorList>
            <person name="Nazir R."/>
            <person name="Hansen M.A."/>
            <person name="Sorensen S."/>
            <person name="van Elsas J.D."/>
        </authorList>
    </citation>
    <scope>NUCLEOTIDE SEQUENCE [LARGE SCALE GENOMIC DNA]</scope>
    <source>
        <strain evidence="1 2">BS001</strain>
    </source>
</reference>
<comment type="caution">
    <text evidence="1">The sequence shown here is derived from an EMBL/GenBank/DDBJ whole genome shotgun (WGS) entry which is preliminary data.</text>
</comment>
<evidence type="ECO:0000313" key="1">
    <source>
        <dbReference type="EMBL" id="EIM94306.1"/>
    </source>
</evidence>
<evidence type="ECO:0000313" key="2">
    <source>
        <dbReference type="Proteomes" id="UP000004980"/>
    </source>
</evidence>
<organism evidence="1 2">
    <name type="scientific">Paraburkholderia hospita</name>
    <dbReference type="NCBI Taxonomy" id="169430"/>
    <lineage>
        <taxon>Bacteria</taxon>
        <taxon>Pseudomonadati</taxon>
        <taxon>Pseudomonadota</taxon>
        <taxon>Betaproteobacteria</taxon>
        <taxon>Burkholderiales</taxon>
        <taxon>Burkholderiaceae</taxon>
        <taxon>Paraburkholderia</taxon>
    </lineage>
</organism>
<gene>
    <name evidence="1" type="ORF">WQE_45208</name>
</gene>
<proteinExistence type="predicted"/>
<sequence length="73" mass="8044">MNWMLETDMSNADEHEWICLYHSSSILAPGSVSALTSQLEADSPTVTRVNAAHAVGPERPYQMLIRLGSLPFV</sequence>
<accession>A0ABN0F6P8</accession>
<dbReference type="Proteomes" id="UP000004980">
    <property type="component" value="Unassembled WGS sequence"/>
</dbReference>